<evidence type="ECO:0000256" key="2">
    <source>
        <dbReference type="ARBA" id="ARBA00007520"/>
    </source>
</evidence>
<feature type="transmembrane region" description="Helical" evidence="7">
    <location>
        <begin position="271"/>
        <end position="293"/>
    </location>
</feature>
<dbReference type="GO" id="GO:0016020">
    <property type="term" value="C:membrane"/>
    <property type="evidence" value="ECO:0007669"/>
    <property type="project" value="UniProtKB-SubCell"/>
</dbReference>
<keyword evidence="10" id="KW-1185">Reference proteome</keyword>
<dbReference type="SUPFAM" id="SSF103473">
    <property type="entry name" value="MFS general substrate transporter"/>
    <property type="match status" value="1"/>
</dbReference>
<evidence type="ECO:0000256" key="7">
    <source>
        <dbReference type="SAM" id="Phobius"/>
    </source>
</evidence>
<dbReference type="Proteomes" id="UP000603865">
    <property type="component" value="Unassembled WGS sequence"/>
</dbReference>
<evidence type="ECO:0000256" key="3">
    <source>
        <dbReference type="ARBA" id="ARBA00022448"/>
    </source>
</evidence>
<protein>
    <submittedName>
        <fullName evidence="9">Tetracycline resistance MFS efflux pump</fullName>
    </submittedName>
</protein>
<dbReference type="PANTHER" id="PTHR23504">
    <property type="entry name" value="MAJOR FACILITATOR SUPERFAMILY DOMAIN-CONTAINING PROTEIN 10"/>
    <property type="match status" value="1"/>
</dbReference>
<dbReference type="PANTHER" id="PTHR23504:SF15">
    <property type="entry name" value="MAJOR FACILITATOR SUPERFAMILY (MFS) PROFILE DOMAIN-CONTAINING PROTEIN"/>
    <property type="match status" value="1"/>
</dbReference>
<evidence type="ECO:0000256" key="1">
    <source>
        <dbReference type="ARBA" id="ARBA00004141"/>
    </source>
</evidence>
<dbReference type="EMBL" id="BMQL01000007">
    <property type="protein sequence ID" value="GGR05324.1"/>
    <property type="molecule type" value="Genomic_DNA"/>
</dbReference>
<feature type="domain" description="Major facilitator superfamily (MFS) profile" evidence="8">
    <location>
        <begin position="1"/>
        <end position="387"/>
    </location>
</feature>
<comment type="subcellular location">
    <subcellularLocation>
        <location evidence="1">Membrane</location>
        <topology evidence="1">Multi-pass membrane protein</topology>
    </subcellularLocation>
</comment>
<keyword evidence="3" id="KW-0813">Transport</keyword>
<dbReference type="InterPro" id="IPR011701">
    <property type="entry name" value="MFS"/>
</dbReference>
<dbReference type="PRINTS" id="PR01035">
    <property type="entry name" value="TCRTETA"/>
</dbReference>
<keyword evidence="4 7" id="KW-0812">Transmembrane</keyword>
<accession>A0A918C3I3</accession>
<feature type="transmembrane region" description="Helical" evidence="7">
    <location>
        <begin position="208"/>
        <end position="230"/>
    </location>
</feature>
<reference evidence="9" key="1">
    <citation type="journal article" date="2014" name="Int. J. Syst. Evol. Microbiol.">
        <title>Complete genome sequence of Corynebacterium casei LMG S-19264T (=DSM 44701T), isolated from a smear-ripened cheese.</title>
        <authorList>
            <consortium name="US DOE Joint Genome Institute (JGI-PGF)"/>
            <person name="Walter F."/>
            <person name="Albersmeier A."/>
            <person name="Kalinowski J."/>
            <person name="Ruckert C."/>
        </authorList>
    </citation>
    <scope>NUCLEOTIDE SEQUENCE</scope>
    <source>
        <strain evidence="9">JCM 31311</strain>
    </source>
</reference>
<dbReference type="InterPro" id="IPR020846">
    <property type="entry name" value="MFS_dom"/>
</dbReference>
<dbReference type="AlphaFoldDB" id="A0A918C3I3"/>
<evidence type="ECO:0000256" key="4">
    <source>
        <dbReference type="ARBA" id="ARBA00022692"/>
    </source>
</evidence>
<keyword evidence="6 7" id="KW-0472">Membrane</keyword>
<evidence type="ECO:0000259" key="8">
    <source>
        <dbReference type="PROSITE" id="PS50850"/>
    </source>
</evidence>
<dbReference type="Pfam" id="PF07690">
    <property type="entry name" value="MFS_1"/>
    <property type="match status" value="1"/>
</dbReference>
<feature type="transmembrane region" description="Helical" evidence="7">
    <location>
        <begin position="66"/>
        <end position="85"/>
    </location>
</feature>
<dbReference type="PROSITE" id="PS50850">
    <property type="entry name" value="MFS"/>
    <property type="match status" value="1"/>
</dbReference>
<organism evidence="9 10">
    <name type="scientific">Deinococcus ruber</name>
    <dbReference type="NCBI Taxonomy" id="1848197"/>
    <lineage>
        <taxon>Bacteria</taxon>
        <taxon>Thermotogati</taxon>
        <taxon>Deinococcota</taxon>
        <taxon>Deinococci</taxon>
        <taxon>Deinococcales</taxon>
        <taxon>Deinococcaceae</taxon>
        <taxon>Deinococcus</taxon>
    </lineage>
</organism>
<comment type="caution">
    <text evidence="9">The sequence shown here is derived from an EMBL/GenBank/DDBJ whole genome shotgun (WGS) entry which is preliminary data.</text>
</comment>
<dbReference type="InterPro" id="IPR036259">
    <property type="entry name" value="MFS_trans_sf"/>
</dbReference>
<dbReference type="GO" id="GO:0022857">
    <property type="term" value="F:transmembrane transporter activity"/>
    <property type="evidence" value="ECO:0007669"/>
    <property type="project" value="InterPro"/>
</dbReference>
<sequence length="394" mass="40907">MVAAFLFSMGFALVFPVLPFIVAQYVPQTGQQAAMIGFLGAAYALCSFFGSPVLGALSDAYGRRPVLMLTLAGSAIGYVIFGIGGSLFMLFLGRIIDGLCAGGMSAMFGYVADTTPEEERGKVFGQIGAVIGAGFIIGPAIGGWLSRYGLSVPMFAAAAVCTLNLLWGLLILPESLPPERRQKHFDASHLNPLTQLSGALAYPVVRRLIVVSMLFILPFSLMQIALSLLARDTLHWGPAQVSSTFIAVGVCDIIAQGVLLPFLLKWLGERGVALLGLSFGVIGMACMALLPIFPVSLLLYFSVVLFATGEGIFNASLSAILSNAAPPEAQGRVQGGAGAFSSLAQVVGPLGGGQLYARLSATPTFGIGAGLILAALGLLGFQGPMPAAKTQPQT</sequence>
<proteinExistence type="inferred from homology"/>
<feature type="transmembrane region" description="Helical" evidence="7">
    <location>
        <begin position="123"/>
        <end position="145"/>
    </location>
</feature>
<dbReference type="Gene3D" id="1.20.1250.20">
    <property type="entry name" value="MFS general substrate transporter like domains"/>
    <property type="match status" value="1"/>
</dbReference>
<dbReference type="InterPro" id="IPR001958">
    <property type="entry name" value="Tet-R_TetA/multi-R_MdtG-like"/>
</dbReference>
<evidence type="ECO:0000313" key="10">
    <source>
        <dbReference type="Proteomes" id="UP000603865"/>
    </source>
</evidence>
<feature type="transmembrane region" description="Helical" evidence="7">
    <location>
        <begin position="33"/>
        <end position="54"/>
    </location>
</feature>
<feature type="transmembrane region" description="Helical" evidence="7">
    <location>
        <begin position="242"/>
        <end position="264"/>
    </location>
</feature>
<comment type="similarity">
    <text evidence="2">Belongs to the major facilitator superfamily. TCR/Tet family.</text>
</comment>
<feature type="transmembrane region" description="Helical" evidence="7">
    <location>
        <begin position="363"/>
        <end position="381"/>
    </location>
</feature>
<name>A0A918C3I3_9DEIO</name>
<gene>
    <name evidence="9" type="ORF">GCM10008957_17830</name>
</gene>
<feature type="transmembrane region" description="Helical" evidence="7">
    <location>
        <begin position="151"/>
        <end position="172"/>
    </location>
</feature>
<evidence type="ECO:0000256" key="5">
    <source>
        <dbReference type="ARBA" id="ARBA00022989"/>
    </source>
</evidence>
<evidence type="ECO:0000256" key="6">
    <source>
        <dbReference type="ARBA" id="ARBA00023136"/>
    </source>
</evidence>
<reference evidence="9" key="2">
    <citation type="submission" date="2020-09" db="EMBL/GenBank/DDBJ databases">
        <authorList>
            <person name="Sun Q."/>
            <person name="Ohkuma M."/>
        </authorList>
    </citation>
    <scope>NUCLEOTIDE SEQUENCE</scope>
    <source>
        <strain evidence="9">JCM 31311</strain>
    </source>
</reference>
<dbReference type="InterPro" id="IPR005829">
    <property type="entry name" value="Sugar_transporter_CS"/>
</dbReference>
<keyword evidence="5 7" id="KW-1133">Transmembrane helix</keyword>
<dbReference type="PROSITE" id="PS00216">
    <property type="entry name" value="SUGAR_TRANSPORT_1"/>
    <property type="match status" value="1"/>
</dbReference>
<evidence type="ECO:0000313" key="9">
    <source>
        <dbReference type="EMBL" id="GGR05324.1"/>
    </source>
</evidence>